<gene>
    <name evidence="3" type="ORF">IHE55_30165</name>
</gene>
<organism evidence="3 4">
    <name type="scientific">Streptomyces pactum</name>
    <dbReference type="NCBI Taxonomy" id="68249"/>
    <lineage>
        <taxon>Bacteria</taxon>
        <taxon>Bacillati</taxon>
        <taxon>Actinomycetota</taxon>
        <taxon>Actinomycetes</taxon>
        <taxon>Kitasatosporales</taxon>
        <taxon>Streptomycetaceae</taxon>
        <taxon>Streptomyces</taxon>
    </lineage>
</organism>
<evidence type="ECO:0000313" key="3">
    <source>
        <dbReference type="EMBL" id="MBH5338809.1"/>
    </source>
</evidence>
<protein>
    <submittedName>
        <fullName evidence="3">Barstar family protein</fullName>
    </submittedName>
</protein>
<proteinExistence type="inferred from homology"/>
<comment type="similarity">
    <text evidence="1">Belongs to the barstar family.</text>
</comment>
<comment type="caution">
    <text evidence="3">The sequence shown here is derived from an EMBL/GenBank/DDBJ whole genome shotgun (WGS) entry which is preliminary data.</text>
</comment>
<dbReference type="InterPro" id="IPR035905">
    <property type="entry name" value="Barstar-like_sf"/>
</dbReference>
<dbReference type="EMBL" id="JACYXC010000002">
    <property type="protein sequence ID" value="MBH5338809.1"/>
    <property type="molecule type" value="Genomic_DNA"/>
</dbReference>
<evidence type="ECO:0000259" key="2">
    <source>
        <dbReference type="Pfam" id="PF01337"/>
    </source>
</evidence>
<keyword evidence="4" id="KW-1185">Reference proteome</keyword>
<sequence length="391" mass="43201">MRIADHVAWDRGFPVKYLLVREDEEGEEKYWGRCASVEGIFVDKVSPKREVLTLRGCTPTGSLRDALSPAAESTGLLGDVCVEVWDDEQPLQWWTLVDTVVLANQPNRSDPALLDIVVGAGVEEEQAWDHTLPVLPQFKLFAGTTMVASPAGHCVGVDGLFVSRGAPPSTPLHLIGCEAAEPLLAVLRRPRKWDRDWVQLWALDRHGEVMYRHNVYLRIEKTQPSVLGGTLVDITLADGGDDRPSLLARPIWETWYRGAPTTRNQWAPYSAQGRSEWLDLTATRMSDQRPDRSGGTHHLDGKFVTDVPGLHCAMAEALVGPGGYFGREWNAFKDCLGGGFGVALPFTLAWHDADVARRALADVVSDPDQGLSYFEDIVQLLKRCGVTVVLQ</sequence>
<dbReference type="InterPro" id="IPR000468">
    <property type="entry name" value="Barstar"/>
</dbReference>
<accession>A0ABS0NUS7</accession>
<dbReference type="Proteomes" id="UP000807371">
    <property type="component" value="Unassembled WGS sequence"/>
</dbReference>
<dbReference type="Gene3D" id="3.30.370.10">
    <property type="entry name" value="Barstar-like"/>
    <property type="match status" value="1"/>
</dbReference>
<feature type="domain" description="Barstar (barnase inhibitor)" evidence="2">
    <location>
        <begin position="296"/>
        <end position="362"/>
    </location>
</feature>
<evidence type="ECO:0000256" key="1">
    <source>
        <dbReference type="ARBA" id="ARBA00006845"/>
    </source>
</evidence>
<dbReference type="Pfam" id="PF01337">
    <property type="entry name" value="Barstar"/>
    <property type="match status" value="1"/>
</dbReference>
<name>A0ABS0NUS7_9ACTN</name>
<evidence type="ECO:0000313" key="4">
    <source>
        <dbReference type="Proteomes" id="UP000807371"/>
    </source>
</evidence>
<dbReference type="SUPFAM" id="SSF52038">
    <property type="entry name" value="Barstar-related"/>
    <property type="match status" value="1"/>
</dbReference>
<reference evidence="3 4" key="1">
    <citation type="submission" date="2020-09" db="EMBL/GenBank/DDBJ databases">
        <title>Biosynthesis of the nuclear factor of activated T cells inhibitor NFAT-133 and its congeners in Streptomyces pactum.</title>
        <authorList>
            <person name="Zhou W."/>
            <person name="Posri P."/>
            <person name="Abugrain M.E."/>
            <person name="Weisberg A.J."/>
            <person name="Chang J.H."/>
            <person name="Mahmud T."/>
        </authorList>
    </citation>
    <scope>NUCLEOTIDE SEQUENCE [LARGE SCALE GENOMIC DNA]</scope>
    <source>
        <strain evidence="3 4">ATCC 27456</strain>
    </source>
</reference>